<evidence type="ECO:0000259" key="3">
    <source>
        <dbReference type="PROSITE" id="PS51186"/>
    </source>
</evidence>
<dbReference type="RefSeq" id="WP_307272756.1">
    <property type="nucleotide sequence ID" value="NZ_JAUSVX010000004.1"/>
</dbReference>
<dbReference type="InterPro" id="IPR000182">
    <property type="entry name" value="GNAT_dom"/>
</dbReference>
<evidence type="ECO:0000313" key="4">
    <source>
        <dbReference type="EMBL" id="MDQ0469749.1"/>
    </source>
</evidence>
<keyword evidence="5" id="KW-1185">Reference proteome</keyword>
<evidence type="ECO:0000313" key="5">
    <source>
        <dbReference type="Proteomes" id="UP001242480"/>
    </source>
</evidence>
<dbReference type="Proteomes" id="UP001242480">
    <property type="component" value="Unassembled WGS sequence"/>
</dbReference>
<dbReference type="CDD" id="cd04301">
    <property type="entry name" value="NAT_SF"/>
    <property type="match status" value="1"/>
</dbReference>
<feature type="domain" description="N-acetyltransferase" evidence="3">
    <location>
        <begin position="10"/>
        <end position="173"/>
    </location>
</feature>
<dbReference type="PROSITE" id="PS51186">
    <property type="entry name" value="GNAT"/>
    <property type="match status" value="1"/>
</dbReference>
<dbReference type="Pfam" id="PF13673">
    <property type="entry name" value="Acetyltransf_10"/>
    <property type="match status" value="1"/>
</dbReference>
<gene>
    <name evidence="4" type="ORF">QO011_002765</name>
</gene>
<proteinExistence type="predicted"/>
<keyword evidence="2" id="KW-0012">Acyltransferase</keyword>
<name>A0ABU0J667_9HYPH</name>
<dbReference type="InterPro" id="IPR050832">
    <property type="entry name" value="Bact_Acetyltransf"/>
</dbReference>
<reference evidence="4 5" key="1">
    <citation type="submission" date="2023-07" db="EMBL/GenBank/DDBJ databases">
        <title>Genomic Encyclopedia of Type Strains, Phase IV (KMG-IV): sequencing the most valuable type-strain genomes for metagenomic binning, comparative biology and taxonomic classification.</title>
        <authorList>
            <person name="Goeker M."/>
        </authorList>
    </citation>
    <scope>NUCLEOTIDE SEQUENCE [LARGE SCALE GENOMIC DNA]</scope>
    <source>
        <strain evidence="4 5">DSM 19619</strain>
    </source>
</reference>
<dbReference type="Gene3D" id="3.40.630.30">
    <property type="match status" value="1"/>
</dbReference>
<evidence type="ECO:0000256" key="2">
    <source>
        <dbReference type="ARBA" id="ARBA00023315"/>
    </source>
</evidence>
<dbReference type="EMBL" id="JAUSVX010000004">
    <property type="protein sequence ID" value="MDQ0469749.1"/>
    <property type="molecule type" value="Genomic_DNA"/>
</dbReference>
<protein>
    <submittedName>
        <fullName evidence="4">N-acetyltransferase YhbS</fullName>
    </submittedName>
</protein>
<keyword evidence="1" id="KW-0808">Transferase</keyword>
<accession>A0ABU0J667</accession>
<evidence type="ECO:0000256" key="1">
    <source>
        <dbReference type="ARBA" id="ARBA00022679"/>
    </source>
</evidence>
<organism evidence="4 5">
    <name type="scientific">Labrys wisconsinensis</name>
    <dbReference type="NCBI Taxonomy" id="425677"/>
    <lineage>
        <taxon>Bacteria</taxon>
        <taxon>Pseudomonadati</taxon>
        <taxon>Pseudomonadota</taxon>
        <taxon>Alphaproteobacteria</taxon>
        <taxon>Hyphomicrobiales</taxon>
        <taxon>Xanthobacteraceae</taxon>
        <taxon>Labrys</taxon>
    </lineage>
</organism>
<dbReference type="PANTHER" id="PTHR43877:SF1">
    <property type="entry name" value="ACETYLTRANSFERASE"/>
    <property type="match status" value="1"/>
</dbReference>
<dbReference type="PANTHER" id="PTHR43877">
    <property type="entry name" value="AMINOALKYLPHOSPHONATE N-ACETYLTRANSFERASE-RELATED-RELATED"/>
    <property type="match status" value="1"/>
</dbReference>
<dbReference type="InterPro" id="IPR016181">
    <property type="entry name" value="Acyl_CoA_acyltransferase"/>
</dbReference>
<sequence length="173" mass="18583">MQRIDSVGEILVRVARPDDEAAVDRLLAASFPRLSAKAYAPTELARALPVMTKANPRLLASGSYFVAEALDGLLVGAGGWTRERPGTGEIEDGLAHVRHFAVDADWGGRGIGRSLFGRCRDTARDSGIARFECYATLNAEPFYAALGFSSVRRLEIMLAAATPLPSVVMTFSL</sequence>
<comment type="caution">
    <text evidence="4">The sequence shown here is derived from an EMBL/GenBank/DDBJ whole genome shotgun (WGS) entry which is preliminary data.</text>
</comment>
<dbReference type="SUPFAM" id="SSF55729">
    <property type="entry name" value="Acyl-CoA N-acyltransferases (Nat)"/>
    <property type="match status" value="1"/>
</dbReference>